<protein>
    <submittedName>
        <fullName evidence="1">Uncharacterized protein</fullName>
    </submittedName>
</protein>
<comment type="caution">
    <text evidence="1">The sequence shown here is derived from an EMBL/GenBank/DDBJ whole genome shotgun (WGS) entry which is preliminary data.</text>
</comment>
<gene>
    <name evidence="1" type="ORF">LCGC14_0444820</name>
</gene>
<dbReference type="EMBL" id="LAZR01000434">
    <property type="protein sequence ID" value="KKN69010.1"/>
    <property type="molecule type" value="Genomic_DNA"/>
</dbReference>
<reference evidence="1" key="1">
    <citation type="journal article" date="2015" name="Nature">
        <title>Complex archaea that bridge the gap between prokaryotes and eukaryotes.</title>
        <authorList>
            <person name="Spang A."/>
            <person name="Saw J.H."/>
            <person name="Jorgensen S.L."/>
            <person name="Zaremba-Niedzwiedzka K."/>
            <person name="Martijn J."/>
            <person name="Lind A.E."/>
            <person name="van Eijk R."/>
            <person name="Schleper C."/>
            <person name="Guy L."/>
            <person name="Ettema T.J."/>
        </authorList>
    </citation>
    <scope>NUCLEOTIDE SEQUENCE</scope>
</reference>
<name>A0A0F9SJ71_9ZZZZ</name>
<sequence>MDEYVKLDNIPPRRLRTWIPWDKVRAMPEGHALDLTPLLDGRSLEAARSSIGGSLLSAIKRGDAREGDHALRRDGKLYIVRPEPKADA</sequence>
<dbReference type="AlphaFoldDB" id="A0A0F9SJ71"/>
<evidence type="ECO:0000313" key="1">
    <source>
        <dbReference type="EMBL" id="KKN69010.1"/>
    </source>
</evidence>
<accession>A0A0F9SJ71</accession>
<organism evidence="1">
    <name type="scientific">marine sediment metagenome</name>
    <dbReference type="NCBI Taxonomy" id="412755"/>
    <lineage>
        <taxon>unclassified sequences</taxon>
        <taxon>metagenomes</taxon>
        <taxon>ecological metagenomes</taxon>
    </lineage>
</organism>
<proteinExistence type="predicted"/>